<proteinExistence type="inferred from homology"/>
<evidence type="ECO:0000259" key="5">
    <source>
        <dbReference type="Pfam" id="PF01625"/>
    </source>
</evidence>
<protein>
    <recommendedName>
        <fullName evidence="4">Peptide methionine sulfoxide reductase MsrA</fullName>
        <shortName evidence="4">Protein-methionine-S-oxide reductase</shortName>
        <ecNumber evidence="4">1.8.4.11</ecNumber>
    </recommendedName>
    <alternativeName>
        <fullName evidence="4">Peptide-methionine (S)-S-oxide reductase</fullName>
        <shortName evidence="4">Peptide Met(O) reductase</shortName>
    </alternativeName>
</protein>
<dbReference type="Proteomes" id="UP000825051">
    <property type="component" value="Chromosome"/>
</dbReference>
<organism evidence="6 7">
    <name type="scientific">Horticoccus luteus</name>
    <dbReference type="NCBI Taxonomy" id="2862869"/>
    <lineage>
        <taxon>Bacteria</taxon>
        <taxon>Pseudomonadati</taxon>
        <taxon>Verrucomicrobiota</taxon>
        <taxon>Opitutia</taxon>
        <taxon>Opitutales</taxon>
        <taxon>Opitutaceae</taxon>
        <taxon>Horticoccus</taxon>
    </lineage>
</organism>
<dbReference type="EC" id="1.8.4.11" evidence="4"/>
<evidence type="ECO:0000256" key="4">
    <source>
        <dbReference type="HAMAP-Rule" id="MF_01401"/>
    </source>
</evidence>
<gene>
    <name evidence="4 6" type="primary">msrA</name>
    <name evidence="6" type="ORF">K0B96_03485</name>
</gene>
<dbReference type="KEGG" id="ole:K0B96_03485"/>
<dbReference type="GO" id="GO:0008113">
    <property type="term" value="F:peptide-methionine (S)-S-oxide reductase activity"/>
    <property type="evidence" value="ECO:0007669"/>
    <property type="project" value="UniProtKB-UniRule"/>
</dbReference>
<dbReference type="PANTHER" id="PTHR43774:SF1">
    <property type="entry name" value="PEPTIDE METHIONINE SULFOXIDE REDUCTASE MSRA 2"/>
    <property type="match status" value="1"/>
</dbReference>
<dbReference type="InterPro" id="IPR036509">
    <property type="entry name" value="Met_Sox_Rdtase_MsrA_sf"/>
</dbReference>
<comment type="similarity">
    <text evidence="4">Belongs to the MsrA Met sulfoxide reductase family.</text>
</comment>
<dbReference type="Pfam" id="PF01625">
    <property type="entry name" value="PMSR"/>
    <property type="match status" value="1"/>
</dbReference>
<dbReference type="EMBL" id="CP080507">
    <property type="protein sequence ID" value="QYM80747.1"/>
    <property type="molecule type" value="Genomic_DNA"/>
</dbReference>
<dbReference type="HAMAP" id="MF_01401">
    <property type="entry name" value="MsrA"/>
    <property type="match status" value="1"/>
</dbReference>
<evidence type="ECO:0000313" key="6">
    <source>
        <dbReference type="EMBL" id="QYM80747.1"/>
    </source>
</evidence>
<accession>A0A8F9U076</accession>
<comment type="function">
    <text evidence="4">Has an important function as a repair enzyme for proteins that have been inactivated by oxidation. Catalyzes the reversible oxidation-reduction of methionine sulfoxide in proteins to methionine.</text>
</comment>
<dbReference type="NCBIfam" id="TIGR00401">
    <property type="entry name" value="msrA"/>
    <property type="match status" value="1"/>
</dbReference>
<name>A0A8F9U076_9BACT</name>
<sequence length="197" mass="21858">MICGCRDDSTTRPARKTEINMDAKTESIVLGGGCFWCTEAAYELLPGVTDVVSGYAGGDEPNPTYEAVCAHATGHAEVVQVTFDPAQVSLEKVLNYFWQIHNPTQVGGQGNDHGPQYRSIILYADEAQRAAAEASRAEAAKTFRDPITTEIVPLKKFWRAEEYHQDYFRKNPNAGYCSYVIAPKVRKLEHKLAAEQK</sequence>
<dbReference type="SUPFAM" id="SSF55068">
    <property type="entry name" value="Peptide methionine sulfoxide reductase"/>
    <property type="match status" value="1"/>
</dbReference>
<feature type="active site" evidence="4">
    <location>
        <position position="34"/>
    </location>
</feature>
<reference evidence="6" key="1">
    <citation type="submission" date="2021-08" db="EMBL/GenBank/DDBJ databases">
        <title>Genome of a novel bacterium of the phylum Verrucomicrobia, Oleiharenicola sp. KSB-15.</title>
        <authorList>
            <person name="Chung J.-H."/>
            <person name="Ahn J.-H."/>
            <person name="Yoon Y."/>
            <person name="Kim D.-Y."/>
            <person name="An S.-H."/>
            <person name="Park I."/>
            <person name="Yeon J."/>
        </authorList>
    </citation>
    <scope>NUCLEOTIDE SEQUENCE</scope>
    <source>
        <strain evidence="6">KSB-15</strain>
    </source>
</reference>
<dbReference type="PANTHER" id="PTHR43774">
    <property type="entry name" value="PEPTIDE METHIONINE SULFOXIDE REDUCTASE"/>
    <property type="match status" value="1"/>
</dbReference>
<feature type="domain" description="Peptide methionine sulphoxide reductase MsrA" evidence="5">
    <location>
        <begin position="28"/>
        <end position="177"/>
    </location>
</feature>
<dbReference type="Gene3D" id="3.30.1060.10">
    <property type="entry name" value="Peptide methionine sulphoxide reductase MsrA"/>
    <property type="match status" value="1"/>
</dbReference>
<comment type="catalytic activity">
    <reaction evidence="3 4">
        <text>[thioredoxin]-disulfide + L-methionine + H2O = L-methionine (S)-S-oxide + [thioredoxin]-dithiol</text>
        <dbReference type="Rhea" id="RHEA:19993"/>
        <dbReference type="Rhea" id="RHEA-COMP:10698"/>
        <dbReference type="Rhea" id="RHEA-COMP:10700"/>
        <dbReference type="ChEBI" id="CHEBI:15377"/>
        <dbReference type="ChEBI" id="CHEBI:29950"/>
        <dbReference type="ChEBI" id="CHEBI:50058"/>
        <dbReference type="ChEBI" id="CHEBI:57844"/>
        <dbReference type="ChEBI" id="CHEBI:58772"/>
        <dbReference type="EC" id="1.8.4.11"/>
    </reaction>
</comment>
<evidence type="ECO:0000256" key="3">
    <source>
        <dbReference type="ARBA" id="ARBA00048782"/>
    </source>
</evidence>
<keyword evidence="1 4" id="KW-0560">Oxidoreductase</keyword>
<dbReference type="InterPro" id="IPR002569">
    <property type="entry name" value="Met_Sox_Rdtase_MsrA_dom"/>
</dbReference>
<dbReference type="AlphaFoldDB" id="A0A8F9U076"/>
<keyword evidence="7" id="KW-1185">Reference proteome</keyword>
<evidence type="ECO:0000313" key="7">
    <source>
        <dbReference type="Proteomes" id="UP000825051"/>
    </source>
</evidence>
<evidence type="ECO:0000256" key="2">
    <source>
        <dbReference type="ARBA" id="ARBA00047806"/>
    </source>
</evidence>
<evidence type="ECO:0000256" key="1">
    <source>
        <dbReference type="ARBA" id="ARBA00023002"/>
    </source>
</evidence>
<comment type="catalytic activity">
    <reaction evidence="2 4">
        <text>L-methionyl-[protein] + [thioredoxin]-disulfide + H2O = L-methionyl-(S)-S-oxide-[protein] + [thioredoxin]-dithiol</text>
        <dbReference type="Rhea" id="RHEA:14217"/>
        <dbReference type="Rhea" id="RHEA-COMP:10698"/>
        <dbReference type="Rhea" id="RHEA-COMP:10700"/>
        <dbReference type="Rhea" id="RHEA-COMP:12313"/>
        <dbReference type="Rhea" id="RHEA-COMP:12315"/>
        <dbReference type="ChEBI" id="CHEBI:15377"/>
        <dbReference type="ChEBI" id="CHEBI:16044"/>
        <dbReference type="ChEBI" id="CHEBI:29950"/>
        <dbReference type="ChEBI" id="CHEBI:44120"/>
        <dbReference type="ChEBI" id="CHEBI:50058"/>
        <dbReference type="EC" id="1.8.4.11"/>
    </reaction>
</comment>